<sequence length="195" mass="23762">MDQIDEQLYVMIDGEENKQYLKNAVEQEKMARQKKILFFYWNEIPDNENSRKVLNYVENELKLLKFHVDSKIIFPSYRMQDFQLIIQDYDVIVYEIDKEEDFAIQEGEEIPAKYFVDKNNNHNNKQVPPKEEWIYPKNFKTYKYFCEACEKSEKYGILYYPKNNLKGFYTLPRFYTAMANMRLTLKQLLFSILYH</sequence>
<evidence type="ECO:0000313" key="1">
    <source>
        <dbReference type="EMBL" id="MBC5786956.1"/>
    </source>
</evidence>
<organism evidence="1 2">
    <name type="scientific">Clostridium facile</name>
    <dbReference type="NCBI Taxonomy" id="2763035"/>
    <lineage>
        <taxon>Bacteria</taxon>
        <taxon>Bacillati</taxon>
        <taxon>Bacillota</taxon>
        <taxon>Clostridia</taxon>
        <taxon>Eubacteriales</taxon>
        <taxon>Clostridiaceae</taxon>
        <taxon>Clostridium</taxon>
    </lineage>
</organism>
<keyword evidence="2" id="KW-1185">Reference proteome</keyword>
<proteinExistence type="predicted"/>
<evidence type="ECO:0000313" key="2">
    <source>
        <dbReference type="Proteomes" id="UP000649151"/>
    </source>
</evidence>
<protein>
    <recommendedName>
        <fullName evidence="3">Deoxyribodipyrimidine photo-lyase-related protein</fullName>
    </recommendedName>
</protein>
<comment type="caution">
    <text evidence="1">The sequence shown here is derived from an EMBL/GenBank/DDBJ whole genome shotgun (WGS) entry which is preliminary data.</text>
</comment>
<evidence type="ECO:0008006" key="3">
    <source>
        <dbReference type="Google" id="ProtNLM"/>
    </source>
</evidence>
<dbReference type="Proteomes" id="UP000649151">
    <property type="component" value="Unassembled WGS sequence"/>
</dbReference>
<dbReference type="EMBL" id="JACOQK010000001">
    <property type="protein sequence ID" value="MBC5786956.1"/>
    <property type="molecule type" value="Genomic_DNA"/>
</dbReference>
<gene>
    <name evidence="1" type="ORF">H8Z77_02815</name>
</gene>
<reference evidence="1 2" key="1">
    <citation type="submission" date="2020-08" db="EMBL/GenBank/DDBJ databases">
        <title>Genome public.</title>
        <authorList>
            <person name="Liu C."/>
            <person name="Sun Q."/>
        </authorList>
    </citation>
    <scope>NUCLEOTIDE SEQUENCE [LARGE SCALE GENOMIC DNA]</scope>
    <source>
        <strain evidence="1 2">NSJ-27</strain>
    </source>
</reference>
<name>A0ABR7IPB0_9CLOT</name>
<dbReference type="RefSeq" id="WP_186996127.1">
    <property type="nucleotide sequence ID" value="NZ_JACOQK010000001.1"/>
</dbReference>
<accession>A0ABR7IPB0</accession>